<comment type="caution">
    <text evidence="1">The sequence shown here is derived from an EMBL/GenBank/DDBJ whole genome shotgun (WGS) entry which is preliminary data.</text>
</comment>
<evidence type="ECO:0000313" key="2">
    <source>
        <dbReference type="Proteomes" id="UP000823388"/>
    </source>
</evidence>
<dbReference type="AlphaFoldDB" id="A0A8T0PM14"/>
<reference evidence="1" key="1">
    <citation type="submission" date="2020-05" db="EMBL/GenBank/DDBJ databases">
        <title>WGS assembly of Panicum virgatum.</title>
        <authorList>
            <person name="Lovell J.T."/>
            <person name="Jenkins J."/>
            <person name="Shu S."/>
            <person name="Juenger T.E."/>
            <person name="Schmutz J."/>
        </authorList>
    </citation>
    <scope>NUCLEOTIDE SEQUENCE</scope>
    <source>
        <strain evidence="1">AP13</strain>
    </source>
</reference>
<proteinExistence type="predicted"/>
<organism evidence="1 2">
    <name type="scientific">Panicum virgatum</name>
    <name type="common">Blackwell switchgrass</name>
    <dbReference type="NCBI Taxonomy" id="38727"/>
    <lineage>
        <taxon>Eukaryota</taxon>
        <taxon>Viridiplantae</taxon>
        <taxon>Streptophyta</taxon>
        <taxon>Embryophyta</taxon>
        <taxon>Tracheophyta</taxon>
        <taxon>Spermatophyta</taxon>
        <taxon>Magnoliopsida</taxon>
        <taxon>Liliopsida</taxon>
        <taxon>Poales</taxon>
        <taxon>Poaceae</taxon>
        <taxon>PACMAD clade</taxon>
        <taxon>Panicoideae</taxon>
        <taxon>Panicodae</taxon>
        <taxon>Paniceae</taxon>
        <taxon>Panicinae</taxon>
        <taxon>Panicum</taxon>
        <taxon>Panicum sect. Hiantes</taxon>
    </lineage>
</organism>
<protein>
    <submittedName>
        <fullName evidence="1">Uncharacterized protein</fullName>
    </submittedName>
</protein>
<dbReference type="Proteomes" id="UP000823388">
    <property type="component" value="Chromosome 8K"/>
</dbReference>
<sequence>MDLQFQDIARNELKCSSAGKPSINPEHIGSLGMHTPSTPPHTAMLFSKNLVVACFTLALLIASSCGAEFAGAVAPSHDGIPGQCFERTAIKCRSDHTMCLTICLEKKDDEPYISGYCSKSTRSCYCSKRCIISAQAPGGAAGPGPVAA</sequence>
<gene>
    <name evidence="1" type="ORF">PVAP13_8KG215501</name>
</gene>
<dbReference type="EMBL" id="CM029051">
    <property type="protein sequence ID" value="KAG2562660.1"/>
    <property type="molecule type" value="Genomic_DNA"/>
</dbReference>
<evidence type="ECO:0000313" key="1">
    <source>
        <dbReference type="EMBL" id="KAG2562660.1"/>
    </source>
</evidence>
<keyword evidence="2" id="KW-1185">Reference proteome</keyword>
<name>A0A8T0PM14_PANVG</name>
<accession>A0A8T0PM14</accession>